<dbReference type="Pfam" id="PF00676">
    <property type="entry name" value="E1_dh"/>
    <property type="match status" value="1"/>
</dbReference>
<dbReference type="CDD" id="cd02000">
    <property type="entry name" value="TPP_E1_PDC_ADC_BCADC"/>
    <property type="match status" value="1"/>
</dbReference>
<feature type="region of interest" description="Disordered" evidence="5">
    <location>
        <begin position="389"/>
        <end position="408"/>
    </location>
</feature>
<dbReference type="PANTHER" id="PTHR43380:SF1">
    <property type="entry name" value="2-OXOISOVALERATE DEHYDROGENASE SUBUNIT ALPHA, MITOCHONDRIAL"/>
    <property type="match status" value="1"/>
</dbReference>
<dbReference type="SUPFAM" id="SSF52518">
    <property type="entry name" value="Thiamin diphosphate-binding fold (THDP-binding)"/>
    <property type="match status" value="1"/>
</dbReference>
<dbReference type="InterPro" id="IPR001017">
    <property type="entry name" value="DH_E1"/>
</dbReference>
<evidence type="ECO:0000259" key="6">
    <source>
        <dbReference type="Pfam" id="PF00676"/>
    </source>
</evidence>
<feature type="domain" description="Dehydrogenase E1 component" evidence="6">
    <location>
        <begin position="52"/>
        <end position="333"/>
    </location>
</feature>
<dbReference type="InterPro" id="IPR050771">
    <property type="entry name" value="Alpha-ketoacid_DH_E1_comp"/>
</dbReference>
<protein>
    <recommendedName>
        <fullName evidence="4">2-oxoisovalerate dehydrogenase subunit alpha</fullName>
        <ecNumber evidence="4">1.2.4.4</ecNumber>
    </recommendedName>
    <alternativeName>
        <fullName evidence="4">Branched-chain alpha-keto acid dehydrogenase E1 component alpha chain</fullName>
    </alternativeName>
</protein>
<dbReference type="Gene3D" id="3.40.50.970">
    <property type="match status" value="1"/>
</dbReference>
<evidence type="ECO:0000313" key="8">
    <source>
        <dbReference type="Proteomes" id="UP000198881"/>
    </source>
</evidence>
<comment type="cofactor">
    <cofactor evidence="1 4">
        <name>thiamine diphosphate</name>
        <dbReference type="ChEBI" id="CHEBI:58937"/>
    </cofactor>
</comment>
<reference evidence="7 8" key="1">
    <citation type="submission" date="2016-10" db="EMBL/GenBank/DDBJ databases">
        <authorList>
            <person name="de Groot N.N."/>
        </authorList>
    </citation>
    <scope>NUCLEOTIDE SEQUENCE [LARGE SCALE GENOMIC DNA]</scope>
    <source>
        <strain evidence="7 8">CGMCC 1.7054</strain>
    </source>
</reference>
<accession>A0A1I7MIK1</accession>
<dbReference type="EMBL" id="FPCG01000003">
    <property type="protein sequence ID" value="SFV21754.1"/>
    <property type="molecule type" value="Genomic_DNA"/>
</dbReference>
<dbReference type="GO" id="GO:0000287">
    <property type="term" value="F:magnesium ion binding"/>
    <property type="evidence" value="ECO:0007669"/>
    <property type="project" value="UniProtKB-ARBA"/>
</dbReference>
<name>A0A1I7MIK1_9MICC</name>
<evidence type="ECO:0000256" key="1">
    <source>
        <dbReference type="ARBA" id="ARBA00001964"/>
    </source>
</evidence>
<evidence type="ECO:0000256" key="4">
    <source>
        <dbReference type="RuleBase" id="RU365014"/>
    </source>
</evidence>
<sequence>MEQPRPGAPAAQLPEGAVSLLDREGSLQRDERFARYLPYLDTLIEDRMRQMYRWMVTERRLDREATSLQRQGQLALWVPAIGQEGAQAGALAALHQDDWIFPTYREHLMALARGVTPRQLLLLFRGAAHAGWDAEQHRVQPYTLVLAAQTLHATGYAWGIARDQAGWDQDRRAQDGQITLACYGDGASSEGDVHESMVFAASYDLPVVFFCQNNHWAISVPSSTQTRVPLARRAAGYGFEGVTVDGNDPLAVYAVTAWAAEQARTGAGPVLVEADTYRVGAHTTADDPTKYRTAEEEQAFAALDPLTRFETHLRATGVLDDAFAAEVHDEAEQLAAQTREAVLGMTPETIGTLDDVFAHTYAEPHPLIEEEQAWHHQWQAGFADLESAPEVAGGESTVPVDGPEGAPA</sequence>
<dbReference type="EC" id="1.2.4.4" evidence="4"/>
<evidence type="ECO:0000256" key="2">
    <source>
        <dbReference type="ARBA" id="ARBA00023002"/>
    </source>
</evidence>
<comment type="function">
    <text evidence="4">The branched-chain alpha-keto dehydrogenase complex catalyzes the overall conversion of alpha-keto acids to acyl-CoA and CO(2). It contains multiple copies of three enzymatic components: branched-chain alpha-keto acid decarboxylase (E1), lipoamide acyltransferase (E2) and lipoamide dehydrogenase (E3).</text>
</comment>
<evidence type="ECO:0000256" key="5">
    <source>
        <dbReference type="SAM" id="MobiDB-lite"/>
    </source>
</evidence>
<evidence type="ECO:0000313" key="7">
    <source>
        <dbReference type="EMBL" id="SFV21754.1"/>
    </source>
</evidence>
<dbReference type="AlphaFoldDB" id="A0A1I7MIK1"/>
<keyword evidence="8" id="KW-1185">Reference proteome</keyword>
<organism evidence="7 8">
    <name type="scientific">Micrococcus terreus</name>
    <dbReference type="NCBI Taxonomy" id="574650"/>
    <lineage>
        <taxon>Bacteria</taxon>
        <taxon>Bacillati</taxon>
        <taxon>Actinomycetota</taxon>
        <taxon>Actinomycetes</taxon>
        <taxon>Micrococcales</taxon>
        <taxon>Micrococcaceae</taxon>
        <taxon>Micrococcus</taxon>
    </lineage>
</organism>
<proteinExistence type="inferred from homology"/>
<dbReference type="PANTHER" id="PTHR43380">
    <property type="entry name" value="2-OXOISOVALERATE DEHYDROGENASE SUBUNIT ALPHA, MITOCHONDRIAL"/>
    <property type="match status" value="1"/>
</dbReference>
<dbReference type="RefSeq" id="WP_245760599.1">
    <property type="nucleotide sequence ID" value="NZ_FPCG01000003.1"/>
</dbReference>
<gene>
    <name evidence="7" type="ORF">SAMN04487966_10323</name>
</gene>
<dbReference type="InterPro" id="IPR029061">
    <property type="entry name" value="THDP-binding"/>
</dbReference>
<comment type="similarity">
    <text evidence="4">Belongs to the BCKDHA family.</text>
</comment>
<dbReference type="Proteomes" id="UP000198881">
    <property type="component" value="Unassembled WGS sequence"/>
</dbReference>
<comment type="catalytic activity">
    <reaction evidence="4">
        <text>N(6)-[(R)-lipoyl]-L-lysyl-[protein] + 3-methyl-2-oxobutanoate + H(+) = N(6)-[(R)-S(8)-2-methylpropanoyldihydrolipoyl]-L-lysyl-[protein] + CO2</text>
        <dbReference type="Rhea" id="RHEA:13457"/>
        <dbReference type="Rhea" id="RHEA-COMP:10474"/>
        <dbReference type="Rhea" id="RHEA-COMP:10497"/>
        <dbReference type="ChEBI" id="CHEBI:11851"/>
        <dbReference type="ChEBI" id="CHEBI:15378"/>
        <dbReference type="ChEBI" id="CHEBI:16526"/>
        <dbReference type="ChEBI" id="CHEBI:83099"/>
        <dbReference type="ChEBI" id="CHEBI:83142"/>
        <dbReference type="EC" id="1.2.4.4"/>
    </reaction>
</comment>
<dbReference type="GO" id="GO:0009083">
    <property type="term" value="P:branched-chain amino acid catabolic process"/>
    <property type="evidence" value="ECO:0007669"/>
    <property type="project" value="TreeGrafter"/>
</dbReference>
<evidence type="ECO:0000256" key="3">
    <source>
        <dbReference type="ARBA" id="ARBA00023052"/>
    </source>
</evidence>
<keyword evidence="3 4" id="KW-0786">Thiamine pyrophosphate</keyword>
<keyword evidence="7" id="KW-0670">Pyruvate</keyword>
<keyword evidence="2 4" id="KW-0560">Oxidoreductase</keyword>
<dbReference type="GO" id="GO:0003863">
    <property type="term" value="F:branched-chain 2-oxo acid dehydrogenase activity"/>
    <property type="evidence" value="ECO:0007669"/>
    <property type="project" value="UniProtKB-EC"/>
</dbReference>
<dbReference type="STRING" id="574650.SAMN04487966_10323"/>